<reference evidence="2 3" key="1">
    <citation type="submission" date="2020-12" db="EMBL/GenBank/DDBJ databases">
        <title>Comparative genomic insights into the epidemiology and virulence of plant pathogenic Pseudomonads from Turkey.</title>
        <authorList>
            <person name="Dillon M."/>
            <person name="Ruiz-Bedoya T."/>
            <person name="Bendalovic-Torma C."/>
            <person name="Guttman K.M."/>
            <person name="Kwak H."/>
            <person name="Middleton M.A."/>
            <person name="Wang P.W."/>
            <person name="Horuz S."/>
            <person name="Aysan Y."/>
            <person name="Guttman D.S."/>
        </authorList>
    </citation>
    <scope>NUCLEOTIDE SEQUENCE [LARGE SCALE GENOMIC DNA]</scope>
    <source>
        <strain evidence="2 3">Marul_2_1</strain>
    </source>
</reference>
<accession>A0ABS0UVY4</accession>
<dbReference type="EMBL" id="JAEILM010000015">
    <property type="protein sequence ID" value="MBI6632199.1"/>
    <property type="molecule type" value="Genomic_DNA"/>
</dbReference>
<evidence type="ECO:0000313" key="3">
    <source>
        <dbReference type="Proteomes" id="UP000607562"/>
    </source>
</evidence>
<evidence type="ECO:0000313" key="2">
    <source>
        <dbReference type="EMBL" id="MBI6632199.1"/>
    </source>
</evidence>
<sequence length="47" mass="5200">MAAVFQPDWQKTVRVLQGLNQATVTHQEYGEGLPGPEPKDFGMEAAR</sequence>
<proteinExistence type="predicted"/>
<dbReference type="RefSeq" id="WP_157243957.1">
    <property type="nucleotide sequence ID" value="NZ_JABWQI010000034.1"/>
</dbReference>
<protein>
    <submittedName>
        <fullName evidence="2">Uncharacterized protein</fullName>
    </submittedName>
</protein>
<comment type="caution">
    <text evidence="2">The sequence shown here is derived from an EMBL/GenBank/DDBJ whole genome shotgun (WGS) entry which is preliminary data.</text>
</comment>
<organism evidence="2 3">
    <name type="scientific">Pseudomonas paralactis</name>
    <dbReference type="NCBI Taxonomy" id="1615673"/>
    <lineage>
        <taxon>Bacteria</taxon>
        <taxon>Pseudomonadati</taxon>
        <taxon>Pseudomonadota</taxon>
        <taxon>Gammaproteobacteria</taxon>
        <taxon>Pseudomonadales</taxon>
        <taxon>Pseudomonadaceae</taxon>
        <taxon>Pseudomonas</taxon>
    </lineage>
</organism>
<feature type="compositionally biased region" description="Basic and acidic residues" evidence="1">
    <location>
        <begin position="37"/>
        <end position="47"/>
    </location>
</feature>
<feature type="region of interest" description="Disordered" evidence="1">
    <location>
        <begin position="27"/>
        <end position="47"/>
    </location>
</feature>
<gene>
    <name evidence="2" type="ORF">YA0871_05970</name>
</gene>
<name>A0ABS0UVY4_9PSED</name>
<dbReference type="Proteomes" id="UP000607562">
    <property type="component" value="Unassembled WGS sequence"/>
</dbReference>
<evidence type="ECO:0000256" key="1">
    <source>
        <dbReference type="SAM" id="MobiDB-lite"/>
    </source>
</evidence>
<keyword evidence="3" id="KW-1185">Reference proteome</keyword>